<dbReference type="SUPFAM" id="SSF51735">
    <property type="entry name" value="NAD(P)-binding Rossmann-fold domains"/>
    <property type="match status" value="1"/>
</dbReference>
<dbReference type="PANTHER" id="PTHR42760">
    <property type="entry name" value="SHORT-CHAIN DEHYDROGENASES/REDUCTASES FAMILY MEMBER"/>
    <property type="match status" value="1"/>
</dbReference>
<dbReference type="PROSITE" id="PS00061">
    <property type="entry name" value="ADH_SHORT"/>
    <property type="match status" value="1"/>
</dbReference>
<evidence type="ECO:0000256" key="2">
    <source>
        <dbReference type="ARBA" id="ARBA00023002"/>
    </source>
</evidence>
<evidence type="ECO:0000259" key="4">
    <source>
        <dbReference type="SMART" id="SM00822"/>
    </source>
</evidence>
<keyword evidence="2" id="KW-0560">Oxidoreductase</keyword>
<evidence type="ECO:0000313" key="5">
    <source>
        <dbReference type="EMBL" id="MFG1255288.1"/>
    </source>
</evidence>
<comment type="caution">
    <text evidence="5">The sequence shown here is derived from an EMBL/GenBank/DDBJ whole genome shotgun (WGS) entry which is preliminary data.</text>
</comment>
<dbReference type="Gene3D" id="3.40.50.720">
    <property type="entry name" value="NAD(P)-binding Rossmann-like Domain"/>
    <property type="match status" value="1"/>
</dbReference>
<dbReference type="InterPro" id="IPR002347">
    <property type="entry name" value="SDR_fam"/>
</dbReference>
<dbReference type="Proteomes" id="UP001604043">
    <property type="component" value="Unassembled WGS sequence"/>
</dbReference>
<dbReference type="InterPro" id="IPR020904">
    <property type="entry name" value="Sc_DH/Rdtase_CS"/>
</dbReference>
<dbReference type="SMART" id="SM00822">
    <property type="entry name" value="PKS_KR"/>
    <property type="match status" value="1"/>
</dbReference>
<reference evidence="5 6" key="1">
    <citation type="submission" date="2024-02" db="EMBL/GenBank/DDBJ databases">
        <title>Expansion and revision of Xanthobacter and proposal of Roseixanthobacter gen. nov.</title>
        <authorList>
            <person name="Soltysiak M.P.M."/>
            <person name="Jalihal A."/>
            <person name="Ory A."/>
            <person name="Chrisophersen C."/>
            <person name="Lee A.D."/>
            <person name="Boulton J."/>
            <person name="Springer M."/>
        </authorList>
    </citation>
    <scope>NUCLEOTIDE SEQUENCE [LARGE SCALE GENOMIC DNA]</scope>
    <source>
        <strain evidence="5 6">CB5</strain>
    </source>
</reference>
<proteinExistence type="inferred from homology"/>
<keyword evidence="6" id="KW-1185">Reference proteome</keyword>
<name>A0ABW6ZN61_9HYPH</name>
<dbReference type="PANTHER" id="PTHR42760:SF133">
    <property type="entry name" value="3-OXOACYL-[ACYL-CARRIER-PROTEIN] REDUCTASE"/>
    <property type="match status" value="1"/>
</dbReference>
<dbReference type="EMBL" id="JBAFUR010000010">
    <property type="protein sequence ID" value="MFG1255288.1"/>
    <property type="molecule type" value="Genomic_DNA"/>
</dbReference>
<dbReference type="PRINTS" id="PR00080">
    <property type="entry name" value="SDRFAMILY"/>
</dbReference>
<sequence length="254" mass="26242">MSDARELAGKTVLVTGASSGLGRHFALMLARKGARVAAAARRTSLLEDLAREADALGCTIVPVAMDVASVDAIKAGVAEVEAALGPIHILVNNAGIAVQAKALSTTEAEFDRVFSTNVRGAFFVAQVCGQRMIERGIAGRVVNIASVAGLVPMPQLGVYGMSKAAVVQMTRALAIEWARHGISVNAICPGYVATDLNAAFFGSEAGQKITAALPKRRIAQPHDLDGTLLLLASPEAGAVINGAIISVDDGYMHS</sequence>
<evidence type="ECO:0000313" key="6">
    <source>
        <dbReference type="Proteomes" id="UP001604043"/>
    </source>
</evidence>
<feature type="domain" description="Ketoreductase" evidence="4">
    <location>
        <begin position="10"/>
        <end position="190"/>
    </location>
</feature>
<dbReference type="RefSeq" id="WP_394010216.1">
    <property type="nucleotide sequence ID" value="NZ_JBAFUR010000010.1"/>
</dbReference>
<evidence type="ECO:0000256" key="1">
    <source>
        <dbReference type="ARBA" id="ARBA00006484"/>
    </source>
</evidence>
<dbReference type="InterPro" id="IPR036291">
    <property type="entry name" value="NAD(P)-bd_dom_sf"/>
</dbReference>
<accession>A0ABW6ZN61</accession>
<protein>
    <submittedName>
        <fullName evidence="5">SDR family NAD(P)-dependent oxidoreductase</fullName>
    </submittedName>
</protein>
<gene>
    <name evidence="5" type="ORF">V5F30_23965</name>
</gene>
<dbReference type="InterPro" id="IPR057326">
    <property type="entry name" value="KR_dom"/>
</dbReference>
<evidence type="ECO:0000256" key="3">
    <source>
        <dbReference type="RuleBase" id="RU000363"/>
    </source>
</evidence>
<dbReference type="PRINTS" id="PR00081">
    <property type="entry name" value="GDHRDH"/>
</dbReference>
<organism evidence="5 6">
    <name type="scientific">Xanthobacter aminoxidans</name>
    <dbReference type="NCBI Taxonomy" id="186280"/>
    <lineage>
        <taxon>Bacteria</taxon>
        <taxon>Pseudomonadati</taxon>
        <taxon>Pseudomonadota</taxon>
        <taxon>Alphaproteobacteria</taxon>
        <taxon>Hyphomicrobiales</taxon>
        <taxon>Xanthobacteraceae</taxon>
        <taxon>Xanthobacter</taxon>
    </lineage>
</organism>
<dbReference type="CDD" id="cd05233">
    <property type="entry name" value="SDR_c"/>
    <property type="match status" value="1"/>
</dbReference>
<dbReference type="Pfam" id="PF00106">
    <property type="entry name" value="adh_short"/>
    <property type="match status" value="1"/>
</dbReference>
<comment type="similarity">
    <text evidence="1 3">Belongs to the short-chain dehydrogenases/reductases (SDR) family.</text>
</comment>